<gene>
    <name evidence="4" type="ORF">ETE75_20450</name>
</gene>
<proteinExistence type="predicted"/>
<feature type="region of interest" description="Disordered" evidence="2">
    <location>
        <begin position="255"/>
        <end position="294"/>
    </location>
</feature>
<dbReference type="EMBL" id="SDCJ01000016">
    <property type="protein sequence ID" value="TCX36634.1"/>
    <property type="molecule type" value="Genomic_DNA"/>
</dbReference>
<evidence type="ECO:0000259" key="3">
    <source>
        <dbReference type="Pfam" id="PF20356"/>
    </source>
</evidence>
<feature type="coiled-coil region" evidence="1">
    <location>
        <begin position="109"/>
        <end position="169"/>
    </location>
</feature>
<comment type="caution">
    <text evidence="4">The sequence shown here is derived from an EMBL/GenBank/DDBJ whole genome shotgun (WGS) entry which is preliminary data.</text>
</comment>
<accession>A0A483IUL4</accession>
<dbReference type="AlphaFoldDB" id="A0A483IUL4"/>
<name>A0A483IUL4_KLEPN</name>
<reference evidence="4" key="1">
    <citation type="submission" date="2019-01" db="EMBL/GenBank/DDBJ databases">
        <authorList>
            <person name="Lista F."/>
            <person name="Anselmo A."/>
        </authorList>
    </citation>
    <scope>NUCLEOTIDE SEQUENCE</scope>
    <source>
        <strain evidence="4">13S</strain>
    </source>
</reference>
<dbReference type="InterPro" id="IPR046593">
    <property type="entry name" value="DUF6651"/>
</dbReference>
<feature type="compositionally biased region" description="Basic and acidic residues" evidence="2">
    <location>
        <begin position="34"/>
        <end position="50"/>
    </location>
</feature>
<evidence type="ECO:0000313" key="4">
    <source>
        <dbReference type="EMBL" id="TCX36634.1"/>
    </source>
</evidence>
<dbReference type="RefSeq" id="WP_040211681.1">
    <property type="nucleotide sequence ID" value="NZ_BIIV01000020.1"/>
</dbReference>
<keyword evidence="1" id="KW-0175">Coiled coil</keyword>
<evidence type="ECO:0000256" key="2">
    <source>
        <dbReference type="SAM" id="MobiDB-lite"/>
    </source>
</evidence>
<feature type="domain" description="DUF6651" evidence="3">
    <location>
        <begin position="167"/>
        <end position="269"/>
    </location>
</feature>
<dbReference type="Pfam" id="PF20356">
    <property type="entry name" value="DUF6651"/>
    <property type="match status" value="1"/>
</dbReference>
<evidence type="ECO:0000256" key="1">
    <source>
        <dbReference type="SAM" id="Coils"/>
    </source>
</evidence>
<feature type="compositionally biased region" description="Basic and acidic residues" evidence="2">
    <location>
        <begin position="273"/>
        <end position="282"/>
    </location>
</feature>
<sequence length="294" mass="32222">MKLWQWMQLTNTHRGYMDVAGKEELGGGGGEASVEDKSAAPEDKGDKSETTADDLEGLSAEELIAKVREERKNAASLLKESMKRKSNEQTLKEKLAKYGDIAPERALELVQAESAAQKAREDAERQELERRGEFDAVKKQMIEAHGKDLEGRDARIAELEAEIAGMKNKLVEKTIGTSFGESQFLREKVLMTPAKARVIYGSHFEIGEDGQVVGYDKPAGAKDRAVLVDGQGNPLAFESAIERILRADPEADALLRSEAKQGAHSKTTTKPKLNTETKKSTLDKLTAGIGKLNK</sequence>
<protein>
    <recommendedName>
        <fullName evidence="3">DUF6651 domain-containing protein</fullName>
    </recommendedName>
</protein>
<feature type="region of interest" description="Disordered" evidence="2">
    <location>
        <begin position="20"/>
        <end position="58"/>
    </location>
</feature>
<organism evidence="4">
    <name type="scientific">Klebsiella pneumoniae</name>
    <dbReference type="NCBI Taxonomy" id="573"/>
    <lineage>
        <taxon>Bacteria</taxon>
        <taxon>Pseudomonadati</taxon>
        <taxon>Pseudomonadota</taxon>
        <taxon>Gammaproteobacteria</taxon>
        <taxon>Enterobacterales</taxon>
        <taxon>Enterobacteriaceae</taxon>
        <taxon>Klebsiella/Raoultella group</taxon>
        <taxon>Klebsiella</taxon>
        <taxon>Klebsiella pneumoniae complex</taxon>
    </lineage>
</organism>